<dbReference type="PANTHER" id="PTHR16222:SF12">
    <property type="entry name" value="ADP-RIBOSYLGLYCOHYDROLASE-RELATED"/>
    <property type="match status" value="1"/>
</dbReference>
<proteinExistence type="predicted"/>
<keyword evidence="1" id="KW-0479">Metal-binding</keyword>
<feature type="binding site" evidence="1">
    <location>
        <position position="67"/>
    </location>
    <ligand>
        <name>Mg(2+)</name>
        <dbReference type="ChEBI" id="CHEBI:18420"/>
        <label>1</label>
    </ligand>
</feature>
<feature type="binding site" evidence="1">
    <location>
        <position position="257"/>
    </location>
    <ligand>
        <name>Mg(2+)</name>
        <dbReference type="ChEBI" id="CHEBI:18420"/>
        <label>1</label>
    </ligand>
</feature>
<dbReference type="EMBL" id="CP017448">
    <property type="protein sequence ID" value="AOV17770.1"/>
    <property type="molecule type" value="Genomic_DNA"/>
</dbReference>
<dbReference type="Proteomes" id="UP000095342">
    <property type="component" value="Chromosome"/>
</dbReference>
<dbReference type="RefSeq" id="WP_070073308.1">
    <property type="nucleotide sequence ID" value="NZ_CP017448.1"/>
</dbReference>
<evidence type="ECO:0000256" key="1">
    <source>
        <dbReference type="PIRSR" id="PIRSR605502-1"/>
    </source>
</evidence>
<dbReference type="InterPro" id="IPR013479">
    <property type="entry name" value="ADP-ribosyl_diN_reduct_hydro"/>
</dbReference>
<accession>A0A1D8K9Y3</accession>
<feature type="binding site" evidence="1">
    <location>
        <position position="258"/>
    </location>
    <ligand>
        <name>Mg(2+)</name>
        <dbReference type="ChEBI" id="CHEBI:18420"/>
        <label>1</label>
    </ligand>
</feature>
<dbReference type="AlphaFoldDB" id="A0A1D8K9Y3"/>
<evidence type="ECO:0000313" key="2">
    <source>
        <dbReference type="EMBL" id="AOV17770.1"/>
    </source>
</evidence>
<reference evidence="2 3" key="1">
    <citation type="submission" date="2016-09" db="EMBL/GenBank/DDBJ databases">
        <title>Acidihalobacter prosperus V6 (DSM14174).</title>
        <authorList>
            <person name="Khaleque H.N."/>
            <person name="Ramsay J.P."/>
            <person name="Murphy R.J.T."/>
            <person name="Kaksonen A.H."/>
            <person name="Boxall N.J."/>
            <person name="Watkin E.L.J."/>
        </authorList>
    </citation>
    <scope>NUCLEOTIDE SEQUENCE [LARGE SCALE GENOMIC DNA]</scope>
    <source>
        <strain evidence="2 3">V6</strain>
    </source>
</reference>
<comment type="cofactor">
    <cofactor evidence="1">
        <name>Mg(2+)</name>
        <dbReference type="ChEBI" id="CHEBI:18420"/>
    </cofactor>
    <text evidence="1">Binds 2 magnesium ions per subunit.</text>
</comment>
<feature type="binding site" evidence="1">
    <location>
        <position position="68"/>
    </location>
    <ligand>
        <name>Mg(2+)</name>
        <dbReference type="ChEBI" id="CHEBI:18420"/>
        <label>1</label>
    </ligand>
</feature>
<dbReference type="NCBIfam" id="TIGR02662">
    <property type="entry name" value="dinitro_DRAG"/>
    <property type="match status" value="1"/>
</dbReference>
<dbReference type="KEGG" id="aaeo:BJI67_12565"/>
<keyword evidence="2" id="KW-0378">Hydrolase</keyword>
<gene>
    <name evidence="2" type="ORF">BJI67_12565</name>
</gene>
<name>A0A1D8K9Y3_9GAMM</name>
<dbReference type="Gene3D" id="1.10.4080.10">
    <property type="entry name" value="ADP-ribosylation/Crystallin J1"/>
    <property type="match status" value="1"/>
</dbReference>
<evidence type="ECO:0000313" key="3">
    <source>
        <dbReference type="Proteomes" id="UP000095342"/>
    </source>
</evidence>
<feature type="binding site" evidence="1">
    <location>
        <position position="255"/>
    </location>
    <ligand>
        <name>Mg(2+)</name>
        <dbReference type="ChEBI" id="CHEBI:18420"/>
        <label>1</label>
    </ligand>
</feature>
<protein>
    <submittedName>
        <fullName evidence="2">ADP-ribosyl-[dinitrogen reductase] hydrolase</fullName>
    </submittedName>
</protein>
<dbReference type="GO" id="GO:0016787">
    <property type="term" value="F:hydrolase activity"/>
    <property type="evidence" value="ECO:0007669"/>
    <property type="project" value="UniProtKB-KW"/>
</dbReference>
<feature type="binding site" evidence="1">
    <location>
        <position position="69"/>
    </location>
    <ligand>
        <name>Mg(2+)</name>
        <dbReference type="ChEBI" id="CHEBI:18420"/>
        <label>1</label>
    </ligand>
</feature>
<dbReference type="InterPro" id="IPR005502">
    <property type="entry name" value="Ribosyl_crysJ1"/>
</dbReference>
<keyword evidence="1" id="KW-0460">Magnesium</keyword>
<dbReference type="InterPro" id="IPR050792">
    <property type="entry name" value="ADP-ribosylglycohydrolase"/>
</dbReference>
<organism evidence="2 3">
    <name type="scientific">Acidihalobacter aeolianus</name>
    <dbReference type="NCBI Taxonomy" id="2792603"/>
    <lineage>
        <taxon>Bacteria</taxon>
        <taxon>Pseudomonadati</taxon>
        <taxon>Pseudomonadota</taxon>
        <taxon>Gammaproteobacteria</taxon>
        <taxon>Chromatiales</taxon>
        <taxon>Ectothiorhodospiraceae</taxon>
        <taxon>Acidihalobacter</taxon>
    </lineage>
</organism>
<dbReference type="PANTHER" id="PTHR16222">
    <property type="entry name" value="ADP-RIBOSYLGLYCOHYDROLASE"/>
    <property type="match status" value="1"/>
</dbReference>
<dbReference type="InterPro" id="IPR036705">
    <property type="entry name" value="Ribosyl_crysJ1_sf"/>
</dbReference>
<sequence>MLAASGPRTDRSALLSRARGAYLGLAVGDALGATLEFMTPREIRATYGVHDRIRGGGWLHLPRGQVTDDTTMSLALGEAMPAQGDTVDAEGAARAFDTWMRGKPVDIGNTVRRGLLHYRSSGNPTVAPDEYAAGNGAAMRCLPVALATLGRPTEAVRSATLAQAWVTHRNELSDVACVCLVEMLQLALPGTATLAVLHTRARALVERHAAFEFRRTRRENPSAYVVETLQAVFQALFEAGGFEASVVDVVNRGGDADTTGAITGMLAGAWYGVEAIPRRWLAVLDREVKRACEQQAEALIGLADARC</sequence>
<dbReference type="Pfam" id="PF03747">
    <property type="entry name" value="ADP_ribosyl_GH"/>
    <property type="match status" value="1"/>
</dbReference>
<dbReference type="GO" id="GO:0046872">
    <property type="term" value="F:metal ion binding"/>
    <property type="evidence" value="ECO:0007669"/>
    <property type="project" value="UniProtKB-KW"/>
</dbReference>
<keyword evidence="3" id="KW-1185">Reference proteome</keyword>
<dbReference type="SUPFAM" id="SSF101478">
    <property type="entry name" value="ADP-ribosylglycohydrolase"/>
    <property type="match status" value="1"/>
</dbReference>